<dbReference type="PANTHER" id="PTHR42870">
    <property type="entry name" value="ACETYL-COA C-ACETYLTRANSFERASE"/>
    <property type="match status" value="1"/>
</dbReference>
<keyword evidence="4" id="KW-0445">Lipid transport</keyword>
<feature type="domain" description="Thiolase C-terminal" evidence="8">
    <location>
        <begin position="306"/>
        <end position="439"/>
    </location>
</feature>
<dbReference type="GO" id="GO:0008289">
    <property type="term" value="F:lipid binding"/>
    <property type="evidence" value="ECO:0007669"/>
    <property type="project" value="UniProtKB-KW"/>
</dbReference>
<name>A0A836GT01_9TRYP</name>
<dbReference type="InterPro" id="IPR055140">
    <property type="entry name" value="Thiolase_C_2"/>
</dbReference>
<feature type="domain" description="Thiolase N-terminal" evidence="7">
    <location>
        <begin position="42"/>
        <end position="274"/>
    </location>
</feature>
<dbReference type="Proteomes" id="UP000674143">
    <property type="component" value="Unassembled WGS sequence"/>
</dbReference>
<protein>
    <recommendedName>
        <fullName evidence="1">propanoyl-CoA C-acyltransferase</fullName>
        <ecNumber evidence="1">2.3.1.176</ecNumber>
    </recommendedName>
    <alternativeName>
        <fullName evidence="6">Propanoyl-CoA C-acyltransferase</fullName>
    </alternativeName>
</protein>
<dbReference type="RefSeq" id="XP_067063125.1">
    <property type="nucleotide sequence ID" value="XM_067206678.1"/>
</dbReference>
<evidence type="ECO:0000256" key="5">
    <source>
        <dbReference type="ARBA" id="ARBA00023121"/>
    </source>
</evidence>
<keyword evidence="10" id="KW-1185">Reference proteome</keyword>
<dbReference type="SMR" id="A0A836GT01"/>
<reference evidence="10" key="1">
    <citation type="journal article" date="2021" name="Microbiol. Resour. Announc.">
        <title>LGAAP: Leishmaniinae Genome Assembly and Annotation Pipeline.</title>
        <authorList>
            <person name="Almutairi H."/>
            <person name="Urbaniak M.D."/>
            <person name="Bates M.D."/>
            <person name="Jariyapan N."/>
            <person name="Kwakye-Nuako G."/>
            <person name="Thomaz-Soccol V."/>
            <person name="Al-Salem W.S."/>
            <person name="Dillon R.J."/>
            <person name="Bates P.A."/>
            <person name="Gatherer D."/>
        </authorList>
    </citation>
    <scope>NUCLEOTIDE SEQUENCE [LARGE SCALE GENOMIC DNA]</scope>
</reference>
<dbReference type="PIRSF" id="PIRSF000429">
    <property type="entry name" value="Ac-CoA_Ac_transf"/>
    <property type="match status" value="1"/>
</dbReference>
<dbReference type="InterPro" id="IPR002155">
    <property type="entry name" value="Thiolase"/>
</dbReference>
<evidence type="ECO:0000313" key="9">
    <source>
        <dbReference type="EMBL" id="KAG5478464.1"/>
    </source>
</evidence>
<dbReference type="KEGG" id="loi:92360612"/>
<dbReference type="InterPro" id="IPR016039">
    <property type="entry name" value="Thiolase-like"/>
</dbReference>
<dbReference type="GO" id="GO:0006869">
    <property type="term" value="P:lipid transport"/>
    <property type="evidence" value="ECO:0007669"/>
    <property type="project" value="UniProtKB-KW"/>
</dbReference>
<comment type="caution">
    <text evidence="9">The sequence shown here is derived from an EMBL/GenBank/DDBJ whole genome shotgun (WGS) entry which is preliminary data.</text>
</comment>
<dbReference type="Pfam" id="PF22691">
    <property type="entry name" value="Thiolase_C_1"/>
    <property type="match status" value="1"/>
</dbReference>
<dbReference type="AlphaFoldDB" id="A0A836GT01"/>
<dbReference type="Pfam" id="PF00108">
    <property type="entry name" value="Thiolase_N"/>
    <property type="match status" value="1"/>
</dbReference>
<dbReference type="GO" id="GO:0016747">
    <property type="term" value="F:acyltransferase activity, transferring groups other than amino-acyl groups"/>
    <property type="evidence" value="ECO:0007669"/>
    <property type="project" value="InterPro"/>
</dbReference>
<evidence type="ECO:0000256" key="2">
    <source>
        <dbReference type="ARBA" id="ARBA00022448"/>
    </source>
</evidence>
<dbReference type="InterPro" id="IPR020616">
    <property type="entry name" value="Thiolase_N"/>
</dbReference>
<gene>
    <name evidence="9" type="ORF">LSCM4_04697</name>
</gene>
<proteinExistence type="predicted"/>
<evidence type="ECO:0000259" key="8">
    <source>
        <dbReference type="Pfam" id="PF22691"/>
    </source>
</evidence>
<dbReference type="CDD" id="cd00829">
    <property type="entry name" value="SCP-x_thiolase"/>
    <property type="match status" value="1"/>
</dbReference>
<evidence type="ECO:0000256" key="1">
    <source>
        <dbReference type="ARBA" id="ARBA00012352"/>
    </source>
</evidence>
<keyword evidence="5" id="KW-0446">Lipid-binding</keyword>
<dbReference type="SUPFAM" id="SSF53901">
    <property type="entry name" value="Thiolase-like"/>
    <property type="match status" value="2"/>
</dbReference>
<evidence type="ECO:0000313" key="10">
    <source>
        <dbReference type="Proteomes" id="UP000674143"/>
    </source>
</evidence>
<evidence type="ECO:0000256" key="6">
    <source>
        <dbReference type="ARBA" id="ARBA00032316"/>
    </source>
</evidence>
<dbReference type="EC" id="2.3.1.176" evidence="1"/>
<evidence type="ECO:0000256" key="4">
    <source>
        <dbReference type="ARBA" id="ARBA00023055"/>
    </source>
</evidence>
<evidence type="ECO:0000256" key="3">
    <source>
        <dbReference type="ARBA" id="ARBA00022679"/>
    </source>
</evidence>
<reference evidence="10" key="2">
    <citation type="journal article" date="2021" name="Sci. Data">
        <title>Chromosome-scale genome sequencing, assembly and annotation of six genomes from subfamily Leishmaniinae.</title>
        <authorList>
            <person name="Almutairi H."/>
            <person name="Urbaniak M.D."/>
            <person name="Bates M.D."/>
            <person name="Jariyapan N."/>
            <person name="Kwakye-Nuako G."/>
            <person name="Thomaz Soccol V."/>
            <person name="Al-Salem W.S."/>
            <person name="Dillon R.J."/>
            <person name="Bates P.A."/>
            <person name="Gatherer D."/>
        </authorList>
    </citation>
    <scope>NUCLEOTIDE SEQUENCE [LARGE SCALE GENOMIC DNA]</scope>
</reference>
<evidence type="ECO:0000259" key="7">
    <source>
        <dbReference type="Pfam" id="PF00108"/>
    </source>
</evidence>
<dbReference type="PROSITE" id="PS00737">
    <property type="entry name" value="THIOLASE_2"/>
    <property type="match status" value="1"/>
</dbReference>
<keyword evidence="3" id="KW-0808">Transferase</keyword>
<keyword evidence="2" id="KW-0813">Transport</keyword>
<organism evidence="9 10">
    <name type="scientific">Leishmania orientalis</name>
    <dbReference type="NCBI Taxonomy" id="2249476"/>
    <lineage>
        <taxon>Eukaryota</taxon>
        <taxon>Discoba</taxon>
        <taxon>Euglenozoa</taxon>
        <taxon>Kinetoplastea</taxon>
        <taxon>Metakinetoplastina</taxon>
        <taxon>Trypanosomatida</taxon>
        <taxon>Trypanosomatidae</taxon>
        <taxon>Leishmaniinae</taxon>
        <taxon>Leishmania</taxon>
    </lineage>
</organism>
<sequence length="441" mass="47382">MFRSSVTQLHAASGVYIVGGYLTPFVGKGSKLFIDKKHPDFGKKQNMTLEEILSTTVQHTVENTGLKGKEEIVDQIVVGNFLGELFSNQGHLGPAAIGSLTYGQAGAKNPLMYRPALRVEGACASGGLAIMSAVNALKAGSADITLAVGVEVQTTASARVGGDYLARAADYKRQRKLDDFTFPCLFAKRMKYIAEQHHFTMEDTARVAAKAYANGNKNPLAHMHTRKLSFEQCNGDDPSNVRFLGNETYREYLRMTDCSQVSDGGAGVVLVNEEGLRKMGLSPSDSRLVKLKSLSCAASNLYEDPEDACCMSTSRQAAQKALSMANVKPSDLSVAEVHDCFTIAELLMYEALGIAEYGHAKDLIRNGDTTLEGRIPVNTGGGLLSFGHPVGATGVKQIMEVYRQMKGQCGAYQMKKIPALGATLNMGGDDKTAVSTVLENI</sequence>
<dbReference type="InterPro" id="IPR020613">
    <property type="entry name" value="Thiolase_CS"/>
</dbReference>
<dbReference type="GeneID" id="92360612"/>
<dbReference type="EMBL" id="JAFHLR010000023">
    <property type="protein sequence ID" value="KAG5478464.1"/>
    <property type="molecule type" value="Genomic_DNA"/>
</dbReference>
<dbReference type="Gene3D" id="3.40.47.10">
    <property type="match status" value="1"/>
</dbReference>
<accession>A0A836GT01</accession>
<dbReference type="PANTHER" id="PTHR42870:SF1">
    <property type="entry name" value="NON-SPECIFIC LIPID-TRANSFER PROTEIN-LIKE 2"/>
    <property type="match status" value="1"/>
</dbReference>